<dbReference type="Pfam" id="PF00593">
    <property type="entry name" value="TonB_dep_Rec_b-barrel"/>
    <property type="match status" value="1"/>
</dbReference>
<dbReference type="InterPro" id="IPR039426">
    <property type="entry name" value="TonB-dep_rcpt-like"/>
</dbReference>
<comment type="subcellular location">
    <subcellularLocation>
        <location evidence="1 8">Cell outer membrane</location>
        <topology evidence="1 8">Multi-pass membrane protein</topology>
    </subcellularLocation>
</comment>
<evidence type="ECO:0000256" key="9">
    <source>
        <dbReference type="RuleBase" id="RU003357"/>
    </source>
</evidence>
<dbReference type="GO" id="GO:0009279">
    <property type="term" value="C:cell outer membrane"/>
    <property type="evidence" value="ECO:0007669"/>
    <property type="project" value="UniProtKB-SubCell"/>
</dbReference>
<keyword evidence="4 8" id="KW-0812">Transmembrane</keyword>
<evidence type="ECO:0000313" key="13">
    <source>
        <dbReference type="EMBL" id="KCZ87241.1"/>
    </source>
</evidence>
<name>A0A059F9K3_9PROT</name>
<dbReference type="STRING" id="1280952.HJA_13605"/>
<gene>
    <name evidence="13" type="ORF">HJA_13605</name>
</gene>
<dbReference type="PANTHER" id="PTHR47234:SF2">
    <property type="entry name" value="TONB-DEPENDENT RECEPTOR"/>
    <property type="match status" value="1"/>
</dbReference>
<keyword evidence="3 8" id="KW-1134">Transmembrane beta strand</keyword>
<evidence type="ECO:0000313" key="14">
    <source>
        <dbReference type="Proteomes" id="UP000024816"/>
    </source>
</evidence>
<evidence type="ECO:0000256" key="3">
    <source>
        <dbReference type="ARBA" id="ARBA00022452"/>
    </source>
</evidence>
<dbReference type="Gene3D" id="2.40.170.20">
    <property type="entry name" value="TonB-dependent receptor, beta-barrel domain"/>
    <property type="match status" value="1"/>
</dbReference>
<feature type="domain" description="TonB-dependent receptor plug" evidence="12">
    <location>
        <begin position="69"/>
        <end position="190"/>
    </location>
</feature>
<dbReference type="PANTHER" id="PTHR47234">
    <property type="match status" value="1"/>
</dbReference>
<dbReference type="InterPro" id="IPR037066">
    <property type="entry name" value="Plug_dom_sf"/>
</dbReference>
<dbReference type="InterPro" id="IPR000531">
    <property type="entry name" value="Beta-barrel_TonB"/>
</dbReference>
<keyword evidence="13" id="KW-0675">Receptor</keyword>
<reference evidence="13 14" key="1">
    <citation type="journal article" date="2014" name="Antonie Van Leeuwenhoek">
        <title>Hyphomonas beringensis sp. nov. and Hyphomonas chukchiensis sp. nov., isolated from surface seawater of the Bering Sea and Chukchi Sea.</title>
        <authorList>
            <person name="Li C."/>
            <person name="Lai Q."/>
            <person name="Li G."/>
            <person name="Dong C."/>
            <person name="Wang J."/>
            <person name="Liao Y."/>
            <person name="Shao Z."/>
        </authorList>
    </citation>
    <scope>NUCLEOTIDE SEQUENCE [LARGE SCALE GENOMIC DNA]</scope>
    <source>
        <strain evidence="13 14">VP2</strain>
    </source>
</reference>
<feature type="signal peptide" evidence="10">
    <location>
        <begin position="1"/>
        <end position="39"/>
    </location>
</feature>
<dbReference type="InterPro" id="IPR036942">
    <property type="entry name" value="Beta-barrel_TonB_sf"/>
</dbReference>
<protein>
    <submittedName>
        <fullName evidence="13">TonB-dependent receptor plug</fullName>
    </submittedName>
</protein>
<dbReference type="Gene3D" id="2.170.130.10">
    <property type="entry name" value="TonB-dependent receptor, plug domain"/>
    <property type="match status" value="1"/>
</dbReference>
<proteinExistence type="inferred from homology"/>
<keyword evidence="7 8" id="KW-0998">Cell outer membrane</keyword>
<keyword evidence="6 8" id="KW-0472">Membrane</keyword>
<evidence type="ECO:0000256" key="10">
    <source>
        <dbReference type="SAM" id="SignalP"/>
    </source>
</evidence>
<keyword evidence="10" id="KW-0732">Signal</keyword>
<dbReference type="eggNOG" id="COG1629">
    <property type="taxonomic scope" value="Bacteria"/>
</dbReference>
<keyword evidence="5 9" id="KW-0798">TonB box</keyword>
<comment type="caution">
    <text evidence="13">The sequence shown here is derived from an EMBL/GenBank/DDBJ whole genome shotgun (WGS) entry which is preliminary data.</text>
</comment>
<dbReference type="AlphaFoldDB" id="A0A059F9K3"/>
<keyword evidence="2 8" id="KW-0813">Transport</keyword>
<evidence type="ECO:0000256" key="5">
    <source>
        <dbReference type="ARBA" id="ARBA00023077"/>
    </source>
</evidence>
<accession>A0A059F9K3</accession>
<evidence type="ECO:0000259" key="12">
    <source>
        <dbReference type="Pfam" id="PF07715"/>
    </source>
</evidence>
<evidence type="ECO:0000256" key="7">
    <source>
        <dbReference type="ARBA" id="ARBA00023237"/>
    </source>
</evidence>
<dbReference type="SUPFAM" id="SSF56935">
    <property type="entry name" value="Porins"/>
    <property type="match status" value="1"/>
</dbReference>
<dbReference type="InterPro" id="IPR012910">
    <property type="entry name" value="Plug_dom"/>
</dbReference>
<dbReference type="PATRIC" id="fig|1280952.3.peg.2723"/>
<dbReference type="Pfam" id="PF07715">
    <property type="entry name" value="Plug"/>
    <property type="match status" value="1"/>
</dbReference>
<evidence type="ECO:0000256" key="8">
    <source>
        <dbReference type="PROSITE-ProRule" id="PRU01360"/>
    </source>
</evidence>
<sequence>MNQVGIAGSANKDRFMRRCVMTVSTSALLLGLLSQGAIAQEQEEDDTAQMEKVLVVGSQIAGAKVSGALPVSVVSPDEIEATGAVSADELFRTVPSAGDITFNGTYLGGGNSNAARGDVSTVSLRGLAQGNTLVLINGRRSVVHPTSQTDNQTPVFGYNINAIPVQGLARVEVLKDGAAALYGSDAVAGVVNNVLRSDFEGLDVNLQYGLAEGTNLTEFTADMLYGTDIANGKGNISIYLGGTTRDSLLRSDQDYTNLADMRPLTDGTNWAGVAWDNRSTWTTPWGQFTPIDTSIGTISADGAAFTDAAGTFHVQPEGFGEGCPYDVGDGICYGAGSIYTSAYRDMRNDQMATFDTLTMLPAVDRINMFSFANYDVSDSLRLYGEVGYYTATSEAVIGSSGSLGSGPIYIAPDAYWNPLGPVGSPNRIDGLSSNVPDDGVGLVINAYAALDAGTRTVTVDNDQTRLLFGAKGDAFGWDWDSAVLYNEANVKDSADGYDSRLFQQAINRTDSTAYNPFCGGNPATPSVGGPDCNSQETIDSFRITQVRENKTTLALADFKVSKSDLFSIWAGDVGVAGGVEFRRETYHDDRDPHQDGSLPYYDQITGDLVSESSLMGHSPSPDVKGSRNVSSAYFEVAVPLVSPEMSIPFVQALDLQAAARYEDYSDVGSVSKPKIAASWDVIDGLRFRGSWSEGFKAPNLEVVNTPLLERVNSYPDYIQCEAALSQGRITDFSQCATLGVTVASLRSGNSELEPEESESSSYGVVFEPQFIPEKFGALTLTADVWSIEQKNPIGLLNDSVALSYDYLLRLQGSSNPNVIRADPTPQQMADFAGTGLEPVGDVVNVIARFTNLSALKVEGIDYGAYWDVPVGPGELSVNLNATYLDTYYQSPTAEAAALLAGLDDGTVNPYVTVTGGGSLIQEDGRPEWKYSMSMSYDIDNWKFGAFSQYTSEVYQTSVSSSTYGPWPIEDHMTWNFYGQYTVENDSWTDGTAIRLGVRNAFNEDPPLADTYGYLSSLYQPLPRYWYVNVKKSF</sequence>
<comment type="similarity">
    <text evidence="8 9">Belongs to the TonB-dependent receptor family.</text>
</comment>
<evidence type="ECO:0000256" key="4">
    <source>
        <dbReference type="ARBA" id="ARBA00022692"/>
    </source>
</evidence>
<feature type="chain" id="PRO_5001571980" evidence="10">
    <location>
        <begin position="40"/>
        <end position="1033"/>
    </location>
</feature>
<keyword evidence="14" id="KW-1185">Reference proteome</keyword>
<evidence type="ECO:0000256" key="1">
    <source>
        <dbReference type="ARBA" id="ARBA00004571"/>
    </source>
</evidence>
<dbReference type="EMBL" id="ARYJ01000009">
    <property type="protein sequence ID" value="KCZ87241.1"/>
    <property type="molecule type" value="Genomic_DNA"/>
</dbReference>
<evidence type="ECO:0000259" key="11">
    <source>
        <dbReference type="Pfam" id="PF00593"/>
    </source>
</evidence>
<evidence type="ECO:0000256" key="6">
    <source>
        <dbReference type="ARBA" id="ARBA00023136"/>
    </source>
</evidence>
<feature type="domain" description="TonB-dependent receptor-like beta-barrel" evidence="11">
    <location>
        <begin position="445"/>
        <end position="999"/>
    </location>
</feature>
<dbReference type="PROSITE" id="PS52016">
    <property type="entry name" value="TONB_DEPENDENT_REC_3"/>
    <property type="match status" value="1"/>
</dbReference>
<dbReference type="eggNOG" id="COG4771">
    <property type="taxonomic scope" value="Bacteria"/>
</dbReference>
<evidence type="ECO:0000256" key="2">
    <source>
        <dbReference type="ARBA" id="ARBA00022448"/>
    </source>
</evidence>
<dbReference type="Proteomes" id="UP000024816">
    <property type="component" value="Unassembled WGS sequence"/>
</dbReference>
<organism evidence="13 14">
    <name type="scientific">Hyphomonas jannaschiana VP2</name>
    <dbReference type="NCBI Taxonomy" id="1280952"/>
    <lineage>
        <taxon>Bacteria</taxon>
        <taxon>Pseudomonadati</taxon>
        <taxon>Pseudomonadota</taxon>
        <taxon>Alphaproteobacteria</taxon>
        <taxon>Hyphomonadales</taxon>
        <taxon>Hyphomonadaceae</taxon>
        <taxon>Hyphomonas</taxon>
    </lineage>
</organism>